<dbReference type="GO" id="GO:0006633">
    <property type="term" value="P:fatty acid biosynthetic process"/>
    <property type="evidence" value="ECO:0007669"/>
    <property type="project" value="UniProtKB-UniRule"/>
</dbReference>
<dbReference type="Gene3D" id="3.40.718.10">
    <property type="entry name" value="Isopropylmalate Dehydrogenase"/>
    <property type="match status" value="1"/>
</dbReference>
<name>A0A948TJG0_9LACO</name>
<proteinExistence type="inferred from homology"/>
<dbReference type="Proteomes" id="UP000777303">
    <property type="component" value="Unassembled WGS sequence"/>
</dbReference>
<sequence length="337" mass="36369">MKIAVDAMGGDHAPQVVIAGIEQARDQFSDLEFLVFGDEPQIRKYLHNDQRITIVHTTEVIENNDEPVRAIRTKKQASMVLAAKAVKNGEADALFSLGSTGALLASGLFIIGRIRGIERPGLMPTMPTVDAAGRGFNILDVGANAENRPNQLYQYALMGSVYAETVRGIKNPRIGLLNNGAEEHKGDELHQETHKLLAASKDINFVGNVEADHLLQGVADVVVTDGFTGNATLKAIEGTAKIVMKSIKHAILDQGLKEKIGALLIKGSLSKIAAKFDVSVYGGAVLLGISAPVIKAHGAADARTIFYTIKQIRQMIAGQTIQRVVDYFDQHQITEEN</sequence>
<comment type="pathway">
    <text evidence="10">Lipid metabolism; phospholipid metabolism.</text>
</comment>
<keyword evidence="6 10" id="KW-0594">Phospholipid biosynthesis</keyword>
<evidence type="ECO:0000313" key="12">
    <source>
        <dbReference type="Proteomes" id="UP000777303"/>
    </source>
</evidence>
<organism evidence="11 12">
    <name type="scientific">Candidatus Paralactobacillus gallistercoris</name>
    <dbReference type="NCBI Taxonomy" id="2838724"/>
    <lineage>
        <taxon>Bacteria</taxon>
        <taxon>Bacillati</taxon>
        <taxon>Bacillota</taxon>
        <taxon>Bacilli</taxon>
        <taxon>Lactobacillales</taxon>
        <taxon>Lactobacillaceae</taxon>
        <taxon>Lactobacillus</taxon>
    </lineage>
</organism>
<evidence type="ECO:0000256" key="4">
    <source>
        <dbReference type="ARBA" id="ARBA00022679"/>
    </source>
</evidence>
<dbReference type="Pfam" id="PF02504">
    <property type="entry name" value="FA_synthesis"/>
    <property type="match status" value="1"/>
</dbReference>
<dbReference type="AlphaFoldDB" id="A0A948TJG0"/>
<dbReference type="SUPFAM" id="SSF53659">
    <property type="entry name" value="Isocitrate/Isopropylmalate dehydrogenase-like"/>
    <property type="match status" value="1"/>
</dbReference>
<dbReference type="InterPro" id="IPR012281">
    <property type="entry name" value="Phospholipid_synth_PlsX-like"/>
</dbReference>
<dbReference type="EMBL" id="JAHLFS010000046">
    <property type="protein sequence ID" value="MBU3851724.1"/>
    <property type="molecule type" value="Genomic_DNA"/>
</dbReference>
<comment type="subcellular location">
    <subcellularLocation>
        <location evidence="10">Cytoplasm</location>
    </subcellularLocation>
    <text evidence="10">Associated with the membrane possibly through PlsY.</text>
</comment>
<comment type="caution">
    <text evidence="11">The sequence shown here is derived from an EMBL/GenBank/DDBJ whole genome shotgun (WGS) entry which is preliminary data.</text>
</comment>
<dbReference type="GO" id="GO:0043811">
    <property type="term" value="F:phosphate:acyl-[acyl carrier protein] acyltransferase activity"/>
    <property type="evidence" value="ECO:0007669"/>
    <property type="project" value="UniProtKB-UniRule"/>
</dbReference>
<comment type="subunit">
    <text evidence="9 10">Homodimer. Probably interacts with PlsY.</text>
</comment>
<dbReference type="PANTHER" id="PTHR30100">
    <property type="entry name" value="FATTY ACID/PHOSPHOLIPID SYNTHESIS PROTEIN PLSX"/>
    <property type="match status" value="1"/>
</dbReference>
<keyword evidence="2 10" id="KW-0963">Cytoplasm</keyword>
<dbReference type="GO" id="GO:0005737">
    <property type="term" value="C:cytoplasm"/>
    <property type="evidence" value="ECO:0007669"/>
    <property type="project" value="UniProtKB-SubCell"/>
</dbReference>
<reference evidence="11" key="2">
    <citation type="submission" date="2021-04" db="EMBL/GenBank/DDBJ databases">
        <authorList>
            <person name="Gilroy R."/>
        </authorList>
    </citation>
    <scope>NUCLEOTIDE SEQUENCE</scope>
    <source>
        <strain evidence="11">F6-6636</strain>
    </source>
</reference>
<evidence type="ECO:0000256" key="9">
    <source>
        <dbReference type="ARBA" id="ARBA00046608"/>
    </source>
</evidence>
<dbReference type="InterPro" id="IPR003664">
    <property type="entry name" value="FA_synthesis"/>
</dbReference>
<comment type="similarity">
    <text evidence="10">Belongs to the PlsX family.</text>
</comment>
<evidence type="ECO:0000256" key="10">
    <source>
        <dbReference type="HAMAP-Rule" id="MF_00019"/>
    </source>
</evidence>
<dbReference type="GO" id="GO:0008654">
    <property type="term" value="P:phospholipid biosynthetic process"/>
    <property type="evidence" value="ECO:0007669"/>
    <property type="project" value="UniProtKB-KW"/>
</dbReference>
<keyword evidence="3 10" id="KW-0444">Lipid biosynthesis</keyword>
<keyword evidence="11" id="KW-0012">Acyltransferase</keyword>
<evidence type="ECO:0000256" key="6">
    <source>
        <dbReference type="ARBA" id="ARBA00023209"/>
    </source>
</evidence>
<dbReference type="PANTHER" id="PTHR30100:SF1">
    <property type="entry name" value="PHOSPHATE ACYLTRANSFERASE"/>
    <property type="match status" value="1"/>
</dbReference>
<gene>
    <name evidence="10 11" type="primary">plsX</name>
    <name evidence="11" type="ORF">H9901_03395</name>
</gene>
<protein>
    <recommendedName>
        <fullName evidence="8 10">Phosphate acyltransferase</fullName>
        <ecNumber evidence="8 10">2.3.1.274</ecNumber>
    </recommendedName>
    <alternativeName>
        <fullName evidence="10">Acyl-ACP phosphotransacylase</fullName>
    </alternativeName>
    <alternativeName>
        <fullName evidence="10">Acyl-[acyl-carrier-protein]--phosphate acyltransferase</fullName>
    </alternativeName>
    <alternativeName>
        <fullName evidence="10">Phosphate-acyl-ACP acyltransferase</fullName>
    </alternativeName>
</protein>
<evidence type="ECO:0000256" key="5">
    <source>
        <dbReference type="ARBA" id="ARBA00023098"/>
    </source>
</evidence>
<comment type="function">
    <text evidence="10">Catalyzes the reversible formation of acyl-phosphate (acyl-PO(4)) from acyl-[acyl-carrier-protein] (acyl-ACP). This enzyme utilizes acyl-ACP as fatty acyl donor, but not acyl-CoA.</text>
</comment>
<dbReference type="NCBIfam" id="TIGR00182">
    <property type="entry name" value="plsX"/>
    <property type="match status" value="1"/>
</dbReference>
<keyword evidence="7 10" id="KW-1208">Phospholipid metabolism</keyword>
<evidence type="ECO:0000256" key="2">
    <source>
        <dbReference type="ARBA" id="ARBA00022490"/>
    </source>
</evidence>
<keyword evidence="4 10" id="KW-0808">Transferase</keyword>
<evidence type="ECO:0000256" key="3">
    <source>
        <dbReference type="ARBA" id="ARBA00022516"/>
    </source>
</evidence>
<comment type="catalytic activity">
    <reaction evidence="1 10">
        <text>a fatty acyl-[ACP] + phosphate = an acyl phosphate + holo-[ACP]</text>
        <dbReference type="Rhea" id="RHEA:42292"/>
        <dbReference type="Rhea" id="RHEA-COMP:9685"/>
        <dbReference type="Rhea" id="RHEA-COMP:14125"/>
        <dbReference type="ChEBI" id="CHEBI:43474"/>
        <dbReference type="ChEBI" id="CHEBI:59918"/>
        <dbReference type="ChEBI" id="CHEBI:64479"/>
        <dbReference type="ChEBI" id="CHEBI:138651"/>
        <dbReference type="EC" id="2.3.1.274"/>
    </reaction>
</comment>
<dbReference type="EC" id="2.3.1.274" evidence="8 10"/>
<keyword evidence="5 10" id="KW-0443">Lipid metabolism</keyword>
<evidence type="ECO:0000256" key="1">
    <source>
        <dbReference type="ARBA" id="ARBA00001232"/>
    </source>
</evidence>
<evidence type="ECO:0000313" key="11">
    <source>
        <dbReference type="EMBL" id="MBU3851724.1"/>
    </source>
</evidence>
<reference evidence="11" key="1">
    <citation type="journal article" date="2021" name="PeerJ">
        <title>Extensive microbial diversity within the chicken gut microbiome revealed by metagenomics and culture.</title>
        <authorList>
            <person name="Gilroy R."/>
            <person name="Ravi A."/>
            <person name="Getino M."/>
            <person name="Pursley I."/>
            <person name="Horton D.L."/>
            <person name="Alikhan N.F."/>
            <person name="Baker D."/>
            <person name="Gharbi K."/>
            <person name="Hall N."/>
            <person name="Watson M."/>
            <person name="Adriaenssens E.M."/>
            <person name="Foster-Nyarko E."/>
            <person name="Jarju S."/>
            <person name="Secka A."/>
            <person name="Antonio M."/>
            <person name="Oren A."/>
            <person name="Chaudhuri R.R."/>
            <person name="La Ragione R."/>
            <person name="Hildebrand F."/>
            <person name="Pallen M.J."/>
        </authorList>
    </citation>
    <scope>NUCLEOTIDE SEQUENCE</scope>
    <source>
        <strain evidence="11">F6-6636</strain>
    </source>
</reference>
<evidence type="ECO:0000256" key="7">
    <source>
        <dbReference type="ARBA" id="ARBA00023264"/>
    </source>
</evidence>
<evidence type="ECO:0000256" key="8">
    <source>
        <dbReference type="ARBA" id="ARBA00024069"/>
    </source>
</evidence>
<dbReference type="HAMAP" id="MF_00019">
    <property type="entry name" value="PlsX"/>
    <property type="match status" value="1"/>
</dbReference>
<accession>A0A948TJG0</accession>
<dbReference type="PIRSF" id="PIRSF002465">
    <property type="entry name" value="Phsphlp_syn_PlsX"/>
    <property type="match status" value="1"/>
</dbReference>